<feature type="signal peptide" evidence="1">
    <location>
        <begin position="1"/>
        <end position="18"/>
    </location>
</feature>
<evidence type="ECO:0008006" key="4">
    <source>
        <dbReference type="Google" id="ProtNLM"/>
    </source>
</evidence>
<gene>
    <name evidence="2" type="ORF">GGR25_004332</name>
</gene>
<comment type="caution">
    <text evidence="2">The sequence shown here is derived from an EMBL/GenBank/DDBJ whole genome shotgun (WGS) entry which is preliminary data.</text>
</comment>
<keyword evidence="1" id="KW-0732">Signal</keyword>
<dbReference type="EMBL" id="JACIDS010000005">
    <property type="protein sequence ID" value="MBB3933268.1"/>
    <property type="molecule type" value="Genomic_DNA"/>
</dbReference>
<feature type="chain" id="PRO_5032490493" description="Lipoprotein" evidence="1">
    <location>
        <begin position="19"/>
        <end position="53"/>
    </location>
</feature>
<keyword evidence="3" id="KW-1185">Reference proteome</keyword>
<sequence length="53" mass="5529">MRALFAILILSIALPSLASCTYDPNSPALRAMEAPNACGPGGTKAREQCSHGR</sequence>
<dbReference type="Proteomes" id="UP000553963">
    <property type="component" value="Unassembled WGS sequence"/>
</dbReference>
<dbReference type="RefSeq" id="WP_183400902.1">
    <property type="nucleotide sequence ID" value="NZ_JACIDS010000005.1"/>
</dbReference>
<proteinExistence type="predicted"/>
<dbReference type="AlphaFoldDB" id="A0A840AVS6"/>
<accession>A0A840AVS6</accession>
<evidence type="ECO:0000313" key="3">
    <source>
        <dbReference type="Proteomes" id="UP000553963"/>
    </source>
</evidence>
<evidence type="ECO:0000313" key="2">
    <source>
        <dbReference type="EMBL" id="MBB3933268.1"/>
    </source>
</evidence>
<name>A0A840AVS6_9HYPH</name>
<organism evidence="2 3">
    <name type="scientific">Kaistia hirudinis</name>
    <dbReference type="NCBI Taxonomy" id="1293440"/>
    <lineage>
        <taxon>Bacteria</taxon>
        <taxon>Pseudomonadati</taxon>
        <taxon>Pseudomonadota</taxon>
        <taxon>Alphaproteobacteria</taxon>
        <taxon>Hyphomicrobiales</taxon>
        <taxon>Kaistiaceae</taxon>
        <taxon>Kaistia</taxon>
    </lineage>
</organism>
<evidence type="ECO:0000256" key="1">
    <source>
        <dbReference type="SAM" id="SignalP"/>
    </source>
</evidence>
<reference evidence="2 3" key="1">
    <citation type="submission" date="2020-08" db="EMBL/GenBank/DDBJ databases">
        <title>Genomic Encyclopedia of Type Strains, Phase IV (KMG-IV): sequencing the most valuable type-strain genomes for metagenomic binning, comparative biology and taxonomic classification.</title>
        <authorList>
            <person name="Goeker M."/>
        </authorList>
    </citation>
    <scope>NUCLEOTIDE SEQUENCE [LARGE SCALE GENOMIC DNA]</scope>
    <source>
        <strain evidence="2 3">DSM 25966</strain>
    </source>
</reference>
<dbReference type="PROSITE" id="PS51257">
    <property type="entry name" value="PROKAR_LIPOPROTEIN"/>
    <property type="match status" value="1"/>
</dbReference>
<protein>
    <recommendedName>
        <fullName evidence="4">Lipoprotein</fullName>
    </recommendedName>
</protein>